<accession>A0ABQ4YCU7</accession>
<gene>
    <name evidence="1" type="ORF">Tco_0725102</name>
</gene>
<reference evidence="1" key="2">
    <citation type="submission" date="2022-01" db="EMBL/GenBank/DDBJ databases">
        <authorList>
            <person name="Yamashiro T."/>
            <person name="Shiraishi A."/>
            <person name="Satake H."/>
            <person name="Nakayama K."/>
        </authorList>
    </citation>
    <scope>NUCLEOTIDE SEQUENCE</scope>
</reference>
<organism evidence="1 2">
    <name type="scientific">Tanacetum coccineum</name>
    <dbReference type="NCBI Taxonomy" id="301880"/>
    <lineage>
        <taxon>Eukaryota</taxon>
        <taxon>Viridiplantae</taxon>
        <taxon>Streptophyta</taxon>
        <taxon>Embryophyta</taxon>
        <taxon>Tracheophyta</taxon>
        <taxon>Spermatophyta</taxon>
        <taxon>Magnoliopsida</taxon>
        <taxon>eudicotyledons</taxon>
        <taxon>Gunneridae</taxon>
        <taxon>Pentapetalae</taxon>
        <taxon>asterids</taxon>
        <taxon>campanulids</taxon>
        <taxon>Asterales</taxon>
        <taxon>Asteraceae</taxon>
        <taxon>Asteroideae</taxon>
        <taxon>Anthemideae</taxon>
        <taxon>Anthemidinae</taxon>
        <taxon>Tanacetum</taxon>
    </lineage>
</organism>
<comment type="caution">
    <text evidence="1">The sequence shown here is derived from an EMBL/GenBank/DDBJ whole genome shotgun (WGS) entry which is preliminary data.</text>
</comment>
<keyword evidence="2" id="KW-1185">Reference proteome</keyword>
<evidence type="ECO:0000313" key="2">
    <source>
        <dbReference type="Proteomes" id="UP001151760"/>
    </source>
</evidence>
<evidence type="ECO:0008006" key="3">
    <source>
        <dbReference type="Google" id="ProtNLM"/>
    </source>
</evidence>
<proteinExistence type="predicted"/>
<sequence>MAGSSALMAWSVGSLMTKIENTQANIQSDIASLKKDTSEIKDIMTEIFCTFKGKPFSTPSSSVPKLTLSITRVQATEPEVANVEKVLEHETQDTELIPIIVVRKTTKPTLKPDRVKCIARDTDESLPKLIKALNEVRQDPKALVVIPYEINEVLHHLTNKQIQAHIDKEEKSEKATREARLSKPKMIKDELGPIIPKKKNKVVGELMTSLGKIKRNAQELEPETRIPGLECNRSLPKGVQFVNNQVIEHPKNEIFFIGVFGDEAFQIMSDIHMVDVDTLLSYLVMDSNINTPENQRFYVVVRSLIDSHLDKEKLNSKKVKLEAIGCSLMRCF</sequence>
<dbReference type="Proteomes" id="UP001151760">
    <property type="component" value="Unassembled WGS sequence"/>
</dbReference>
<protein>
    <recommendedName>
        <fullName evidence="3">FRIGIDA-like protein</fullName>
    </recommendedName>
</protein>
<dbReference type="EMBL" id="BQNB010010288">
    <property type="protein sequence ID" value="GJS75221.1"/>
    <property type="molecule type" value="Genomic_DNA"/>
</dbReference>
<evidence type="ECO:0000313" key="1">
    <source>
        <dbReference type="EMBL" id="GJS75221.1"/>
    </source>
</evidence>
<name>A0ABQ4YCU7_9ASTR</name>
<reference evidence="1" key="1">
    <citation type="journal article" date="2022" name="Int. J. Mol. Sci.">
        <title>Draft Genome of Tanacetum Coccineum: Genomic Comparison of Closely Related Tanacetum-Family Plants.</title>
        <authorList>
            <person name="Yamashiro T."/>
            <person name="Shiraishi A."/>
            <person name="Nakayama K."/>
            <person name="Satake H."/>
        </authorList>
    </citation>
    <scope>NUCLEOTIDE SEQUENCE</scope>
</reference>